<dbReference type="Pfam" id="PF01882">
    <property type="entry name" value="DUF58"/>
    <property type="match status" value="1"/>
</dbReference>
<dbReference type="EMBL" id="BJYM01000020">
    <property type="protein sequence ID" value="GEN89298.1"/>
    <property type="molecule type" value="Genomic_DNA"/>
</dbReference>
<evidence type="ECO:0000259" key="1">
    <source>
        <dbReference type="Pfam" id="PF01882"/>
    </source>
</evidence>
<feature type="domain" description="DUF58" evidence="1">
    <location>
        <begin position="66"/>
        <end position="110"/>
    </location>
</feature>
<name>A0A511ZPC5_9BACI</name>
<protein>
    <recommendedName>
        <fullName evidence="1">DUF58 domain-containing protein</fullName>
    </recommendedName>
</protein>
<organism evidence="2 3">
    <name type="scientific">Oceanobacillus sojae</name>
    <dbReference type="NCBI Taxonomy" id="582851"/>
    <lineage>
        <taxon>Bacteria</taxon>
        <taxon>Bacillati</taxon>
        <taxon>Bacillota</taxon>
        <taxon>Bacilli</taxon>
        <taxon>Bacillales</taxon>
        <taxon>Bacillaceae</taxon>
        <taxon>Oceanobacillus</taxon>
    </lineage>
</organism>
<accession>A0A511ZPC5</accession>
<evidence type="ECO:0000313" key="3">
    <source>
        <dbReference type="Proteomes" id="UP000321558"/>
    </source>
</evidence>
<keyword evidence="3" id="KW-1185">Reference proteome</keyword>
<reference evidence="2 3" key="1">
    <citation type="submission" date="2019-07" db="EMBL/GenBank/DDBJ databases">
        <title>Whole genome shotgun sequence of Oceanobacillus sojae NBRC 105379.</title>
        <authorList>
            <person name="Hosoyama A."/>
            <person name="Uohara A."/>
            <person name="Ohji S."/>
            <person name="Ichikawa N."/>
        </authorList>
    </citation>
    <scope>NUCLEOTIDE SEQUENCE [LARGE SCALE GENOMIC DNA]</scope>
    <source>
        <strain evidence="2 3">NBRC 105379</strain>
    </source>
</reference>
<comment type="caution">
    <text evidence="2">The sequence shown here is derived from an EMBL/GenBank/DDBJ whole genome shotgun (WGS) entry which is preliminary data.</text>
</comment>
<dbReference type="PANTHER" id="PTHR34351:SF2">
    <property type="entry name" value="DUF58 DOMAIN-CONTAINING PROTEIN"/>
    <property type="match status" value="1"/>
</dbReference>
<evidence type="ECO:0000313" key="2">
    <source>
        <dbReference type="EMBL" id="GEN89298.1"/>
    </source>
</evidence>
<proteinExistence type="predicted"/>
<gene>
    <name evidence="2" type="ORF">OSO01_40370</name>
</gene>
<dbReference type="InterPro" id="IPR002881">
    <property type="entry name" value="DUF58"/>
</dbReference>
<dbReference type="Proteomes" id="UP000321558">
    <property type="component" value="Unassembled WGS sequence"/>
</dbReference>
<dbReference type="AlphaFoldDB" id="A0A511ZPC5"/>
<dbReference type="PANTHER" id="PTHR34351">
    <property type="entry name" value="SLR1927 PROTEIN-RELATED"/>
    <property type="match status" value="1"/>
</dbReference>
<sequence>MEKVTIQTGEIFGFIKKSYDFKIENTFVVYPYVHNIRLMSDMASYEQGGVISNQLQQTNTTVASGIREYAPGDRFAWIDWKQTARKQTMMTKEFDREKSTDILLVHDNYRHERENQLLYEASVEMSLSLIEKLEKKDYETSFLSIGKRAHLFELGHNAHQKSLMKNYLLTVRQEEEAAFSIRFREEMSHLNKVDSIFLVLTSIDPFLAEAILEARQRIKHFAVIYIHPEKQLTGDEKHILEPLRFSDIAVQELSLEQLATDPVEVNFR</sequence>
<dbReference type="STRING" id="582851.GCA_900162665_03633"/>